<evidence type="ECO:0000313" key="18">
    <source>
        <dbReference type="EMBL" id="SHE88115.1"/>
    </source>
</evidence>
<evidence type="ECO:0000256" key="14">
    <source>
        <dbReference type="ARBA" id="ARBA00024827"/>
    </source>
</evidence>
<dbReference type="Proteomes" id="UP000184148">
    <property type="component" value="Unassembled WGS sequence"/>
</dbReference>
<evidence type="ECO:0000256" key="9">
    <source>
        <dbReference type="ARBA" id="ARBA00022723"/>
    </source>
</evidence>
<dbReference type="RefSeq" id="WP_073237678.1">
    <property type="nucleotide sequence ID" value="NZ_FQUY01000007.1"/>
</dbReference>
<dbReference type="PIRSF" id="PIRSF003169">
    <property type="entry name" value="STHK_DegS"/>
    <property type="match status" value="1"/>
</dbReference>
<comment type="catalytic activity">
    <reaction evidence="1">
        <text>ATP + protein L-histidine = ADP + protein N-phospho-L-histidine.</text>
        <dbReference type="EC" id="2.7.13.3"/>
    </reaction>
</comment>
<keyword evidence="9" id="KW-0479">Metal-binding</keyword>
<dbReference type="PANTHER" id="PTHR24421:SF55">
    <property type="entry name" value="SENSOR HISTIDINE KINASE YDFH"/>
    <property type="match status" value="1"/>
</dbReference>
<evidence type="ECO:0000256" key="13">
    <source>
        <dbReference type="ARBA" id="ARBA00023014"/>
    </source>
</evidence>
<evidence type="ECO:0000256" key="6">
    <source>
        <dbReference type="ARBA" id="ARBA00022485"/>
    </source>
</evidence>
<evidence type="ECO:0000256" key="12">
    <source>
        <dbReference type="ARBA" id="ARBA00023012"/>
    </source>
</evidence>
<dbReference type="CDD" id="cd16917">
    <property type="entry name" value="HATPase_UhpB-NarQ-NarX-like"/>
    <property type="match status" value="1"/>
</dbReference>
<dbReference type="GO" id="GO:0046872">
    <property type="term" value="F:metal ion binding"/>
    <property type="evidence" value="ECO:0007669"/>
    <property type="project" value="UniProtKB-KW"/>
</dbReference>
<evidence type="ECO:0000259" key="17">
    <source>
        <dbReference type="PROSITE" id="PS50109"/>
    </source>
</evidence>
<dbReference type="STRING" id="1121429.SAMN02745133_01357"/>
<keyword evidence="6" id="KW-0004">4Fe-4S</keyword>
<comment type="subcellular location">
    <subcellularLocation>
        <location evidence="3">Cytoplasm</location>
    </subcellularLocation>
</comment>
<evidence type="ECO:0000256" key="8">
    <source>
        <dbReference type="ARBA" id="ARBA00022679"/>
    </source>
</evidence>
<dbReference type="Gene3D" id="1.20.5.1930">
    <property type="match status" value="1"/>
</dbReference>
<comment type="cofactor">
    <cofactor evidence="2">
        <name>[4Fe-4S] cluster</name>
        <dbReference type="ChEBI" id="CHEBI:49883"/>
    </cofactor>
</comment>
<evidence type="ECO:0000256" key="7">
    <source>
        <dbReference type="ARBA" id="ARBA00022490"/>
    </source>
</evidence>
<dbReference type="EMBL" id="FQUY01000007">
    <property type="protein sequence ID" value="SHE88115.1"/>
    <property type="molecule type" value="Genomic_DNA"/>
</dbReference>
<feature type="coiled-coil region" evidence="16">
    <location>
        <begin position="23"/>
        <end position="135"/>
    </location>
</feature>
<gene>
    <name evidence="18" type="ORF">SAMN02745133_01357</name>
</gene>
<dbReference type="InterPro" id="IPR036890">
    <property type="entry name" value="HATPase_C_sf"/>
</dbReference>
<dbReference type="InterPro" id="IPR011712">
    <property type="entry name" value="Sig_transdc_His_kin_sub3_dim/P"/>
</dbReference>
<dbReference type="GO" id="GO:0005737">
    <property type="term" value="C:cytoplasm"/>
    <property type="evidence" value="ECO:0007669"/>
    <property type="project" value="UniProtKB-SubCell"/>
</dbReference>
<dbReference type="InterPro" id="IPR003594">
    <property type="entry name" value="HATPase_dom"/>
</dbReference>
<keyword evidence="12" id="KW-0902">Two-component regulatory system</keyword>
<dbReference type="Gene3D" id="3.30.565.10">
    <property type="entry name" value="Histidine kinase-like ATPase, C-terminal domain"/>
    <property type="match status" value="1"/>
</dbReference>
<keyword evidence="19" id="KW-1185">Reference proteome</keyword>
<evidence type="ECO:0000256" key="11">
    <source>
        <dbReference type="ARBA" id="ARBA00023004"/>
    </source>
</evidence>
<reference evidence="19" key="1">
    <citation type="submission" date="2016-11" db="EMBL/GenBank/DDBJ databases">
        <authorList>
            <person name="Varghese N."/>
            <person name="Submissions S."/>
        </authorList>
    </citation>
    <scope>NUCLEOTIDE SEQUENCE [LARGE SCALE GENOMIC DNA]</scope>
    <source>
        <strain evidence="19">DSM 12395</strain>
    </source>
</reference>
<sequence>MNIDIKALDNIIKETVSVIEKSKEQIYEIAESARLECQRVEEEIQQVKSQVAKIIEQVNQLELAERKARIRLMEVSKDFRRFSEEDIKEAYENAQMIQLKLVMLREEEKTLRFKRDHLELSLKRMRDTADKAEKLVSQVGMAMQFLSNDLSGLSEKLGNLHDMQQLGISIIRAQEEERKRVAREIHDGPAQSMANIVMRAEFCLKLLEVNPSLVRGELISLQQLVRQSLQDVRKIIFDLRPMVLDDLGLVPAIKRYLEDYKSQNNIHVEFVFLGKERRFDTSLEVAAFRIIQEALTNIKKHAKAQHVIIKMELIPTRINVYIKDNGCGFNMETKKPRSDGSGYGLMGMKERIQLLKGGLAVYSAPGKGTEINFWLPLNDQS</sequence>
<dbReference type="Pfam" id="PF02518">
    <property type="entry name" value="HATPase_c"/>
    <property type="match status" value="1"/>
</dbReference>
<evidence type="ECO:0000256" key="16">
    <source>
        <dbReference type="SAM" id="Coils"/>
    </source>
</evidence>
<dbReference type="InterPro" id="IPR008595">
    <property type="entry name" value="DegS"/>
</dbReference>
<dbReference type="SUPFAM" id="SSF55874">
    <property type="entry name" value="ATPase domain of HSP90 chaperone/DNA topoisomerase II/histidine kinase"/>
    <property type="match status" value="1"/>
</dbReference>
<keyword evidence="16" id="KW-0175">Coiled coil</keyword>
<feature type="domain" description="Histidine kinase" evidence="17">
    <location>
        <begin position="289"/>
        <end position="379"/>
    </location>
</feature>
<dbReference type="Pfam" id="PF05384">
    <property type="entry name" value="DegS"/>
    <property type="match status" value="1"/>
</dbReference>
<evidence type="ECO:0000256" key="5">
    <source>
        <dbReference type="ARBA" id="ARBA00017322"/>
    </source>
</evidence>
<dbReference type="InterPro" id="IPR016381">
    <property type="entry name" value="Sig_transdc_His_kinase_DegS"/>
</dbReference>
<evidence type="ECO:0000256" key="10">
    <source>
        <dbReference type="ARBA" id="ARBA00022777"/>
    </source>
</evidence>
<dbReference type="OrthoDB" id="9781904at2"/>
<comment type="function">
    <text evidence="14">Member of the two-component regulatory system NreB/NreC involved in the control of dissimilatory nitrate/nitrite reduction in response to oxygen. NreB functions as a direct oxygen sensor histidine kinase which is autophosphorylated, in the absence of oxygen, probably at the conserved histidine residue, and transfers its phosphate group probably to a conserved aspartate residue of NreC. NreB/NreC activates the expression of the nitrate (narGHJI) and nitrite (nir) reductase operons, as well as the putative nitrate transporter gene narT.</text>
</comment>
<dbReference type="InterPro" id="IPR050482">
    <property type="entry name" value="Sensor_HK_TwoCompSys"/>
</dbReference>
<organism evidence="18 19">
    <name type="scientific">Desulforamulus putei DSM 12395</name>
    <dbReference type="NCBI Taxonomy" id="1121429"/>
    <lineage>
        <taxon>Bacteria</taxon>
        <taxon>Bacillati</taxon>
        <taxon>Bacillota</taxon>
        <taxon>Clostridia</taxon>
        <taxon>Eubacteriales</taxon>
        <taxon>Peptococcaceae</taxon>
        <taxon>Desulforamulus</taxon>
    </lineage>
</organism>
<keyword evidence="7" id="KW-0963">Cytoplasm</keyword>
<keyword evidence="13" id="KW-0411">Iron-sulfur</keyword>
<evidence type="ECO:0000256" key="15">
    <source>
        <dbReference type="ARBA" id="ARBA00030800"/>
    </source>
</evidence>
<dbReference type="GO" id="GO:0000155">
    <property type="term" value="F:phosphorelay sensor kinase activity"/>
    <property type="evidence" value="ECO:0007669"/>
    <property type="project" value="InterPro"/>
</dbReference>
<evidence type="ECO:0000256" key="4">
    <source>
        <dbReference type="ARBA" id="ARBA00012438"/>
    </source>
</evidence>
<accession>A0A1M4X3U0</accession>
<dbReference type="EC" id="2.7.13.3" evidence="4"/>
<evidence type="ECO:0000256" key="3">
    <source>
        <dbReference type="ARBA" id="ARBA00004496"/>
    </source>
</evidence>
<protein>
    <recommendedName>
        <fullName evidence="5">Oxygen sensor histidine kinase NreB</fullName>
        <ecNumber evidence="4">2.7.13.3</ecNumber>
    </recommendedName>
    <alternativeName>
        <fullName evidence="15">Nitrogen regulation protein B</fullName>
    </alternativeName>
</protein>
<evidence type="ECO:0000256" key="1">
    <source>
        <dbReference type="ARBA" id="ARBA00000085"/>
    </source>
</evidence>
<dbReference type="PROSITE" id="PS50109">
    <property type="entry name" value="HIS_KIN"/>
    <property type="match status" value="1"/>
</dbReference>
<dbReference type="InterPro" id="IPR005467">
    <property type="entry name" value="His_kinase_dom"/>
</dbReference>
<dbReference type="SMART" id="SM00387">
    <property type="entry name" value="HATPase_c"/>
    <property type="match status" value="1"/>
</dbReference>
<keyword evidence="10 18" id="KW-0418">Kinase</keyword>
<dbReference type="GO" id="GO:0051539">
    <property type="term" value="F:4 iron, 4 sulfur cluster binding"/>
    <property type="evidence" value="ECO:0007669"/>
    <property type="project" value="UniProtKB-KW"/>
</dbReference>
<proteinExistence type="predicted"/>
<dbReference type="PRINTS" id="PR00344">
    <property type="entry name" value="BCTRLSENSOR"/>
</dbReference>
<dbReference type="AlphaFoldDB" id="A0A1M4X3U0"/>
<dbReference type="PANTHER" id="PTHR24421">
    <property type="entry name" value="NITRATE/NITRITE SENSOR PROTEIN NARX-RELATED"/>
    <property type="match status" value="1"/>
</dbReference>
<name>A0A1M4X3U0_9FIRM</name>
<keyword evidence="8" id="KW-0808">Transferase</keyword>
<evidence type="ECO:0000256" key="2">
    <source>
        <dbReference type="ARBA" id="ARBA00001966"/>
    </source>
</evidence>
<dbReference type="GO" id="GO:0016020">
    <property type="term" value="C:membrane"/>
    <property type="evidence" value="ECO:0007669"/>
    <property type="project" value="InterPro"/>
</dbReference>
<keyword evidence="11" id="KW-0408">Iron</keyword>
<dbReference type="Pfam" id="PF07730">
    <property type="entry name" value="HisKA_3"/>
    <property type="match status" value="1"/>
</dbReference>
<evidence type="ECO:0000313" key="19">
    <source>
        <dbReference type="Proteomes" id="UP000184148"/>
    </source>
</evidence>
<dbReference type="GO" id="GO:0046983">
    <property type="term" value="F:protein dimerization activity"/>
    <property type="evidence" value="ECO:0007669"/>
    <property type="project" value="InterPro"/>
</dbReference>
<dbReference type="InterPro" id="IPR004358">
    <property type="entry name" value="Sig_transdc_His_kin-like_C"/>
</dbReference>